<evidence type="ECO:0000313" key="1">
    <source>
        <dbReference type="EMBL" id="KAK1787339.1"/>
    </source>
</evidence>
<gene>
    <name evidence="1" type="ORF">P4O66_002838</name>
</gene>
<accession>A0AAD9DNY5</accession>
<dbReference type="AlphaFoldDB" id="A0AAD9DNY5"/>
<name>A0AAD9DNY5_9TELE</name>
<protein>
    <recommendedName>
        <fullName evidence="3">Reverse transcriptase domain-containing protein</fullName>
    </recommendedName>
</protein>
<dbReference type="InterPro" id="IPR043502">
    <property type="entry name" value="DNA/RNA_pol_sf"/>
</dbReference>
<comment type="caution">
    <text evidence="1">The sequence shown here is derived from an EMBL/GenBank/DDBJ whole genome shotgun (WGS) entry which is preliminary data.</text>
</comment>
<organism evidence="1 2">
    <name type="scientific">Electrophorus voltai</name>
    <dbReference type="NCBI Taxonomy" id="2609070"/>
    <lineage>
        <taxon>Eukaryota</taxon>
        <taxon>Metazoa</taxon>
        <taxon>Chordata</taxon>
        <taxon>Craniata</taxon>
        <taxon>Vertebrata</taxon>
        <taxon>Euteleostomi</taxon>
        <taxon>Actinopterygii</taxon>
        <taxon>Neopterygii</taxon>
        <taxon>Teleostei</taxon>
        <taxon>Ostariophysi</taxon>
        <taxon>Gymnotiformes</taxon>
        <taxon>Gymnotoidei</taxon>
        <taxon>Gymnotidae</taxon>
        <taxon>Electrophorus</taxon>
    </lineage>
</organism>
<evidence type="ECO:0008006" key="3">
    <source>
        <dbReference type="Google" id="ProtNLM"/>
    </source>
</evidence>
<proteinExistence type="predicted"/>
<dbReference type="EMBL" id="JAROKS010000023">
    <property type="protein sequence ID" value="KAK1787339.1"/>
    <property type="molecule type" value="Genomic_DNA"/>
</dbReference>
<keyword evidence="2" id="KW-1185">Reference proteome</keyword>
<sequence length="169" mass="18965">MPSDDDTDFLNIFSTYFSWFEEANTTTITKATFRKDDEVLGLDSADVQRTLRRVNPRKAAGPDNIPGNVFKECADQLAYVLTDIYNTSLSQAIVPQCFKATTAVPLPKKSPALTFKDYRPVALTPIMMKCFERLAKDHIMSRLLATLDPLQFAYRPNHSTDDAISAALH</sequence>
<reference evidence="1" key="1">
    <citation type="submission" date="2023-03" db="EMBL/GenBank/DDBJ databases">
        <title>Electrophorus voltai genome.</title>
        <authorList>
            <person name="Bian C."/>
        </authorList>
    </citation>
    <scope>NUCLEOTIDE SEQUENCE</scope>
    <source>
        <strain evidence="1">CB-2022</strain>
        <tissue evidence="1">Muscle</tissue>
    </source>
</reference>
<dbReference type="SUPFAM" id="SSF56672">
    <property type="entry name" value="DNA/RNA polymerases"/>
    <property type="match status" value="1"/>
</dbReference>
<dbReference type="Proteomes" id="UP001239994">
    <property type="component" value="Unassembled WGS sequence"/>
</dbReference>
<dbReference type="PANTHER" id="PTHR47510:SF3">
    <property type="entry name" value="ENDO_EXONUCLEASE_PHOSPHATASE DOMAIN-CONTAINING PROTEIN"/>
    <property type="match status" value="1"/>
</dbReference>
<dbReference type="PANTHER" id="PTHR47510">
    <property type="entry name" value="REVERSE TRANSCRIPTASE DOMAIN-CONTAINING PROTEIN"/>
    <property type="match status" value="1"/>
</dbReference>
<evidence type="ECO:0000313" key="2">
    <source>
        <dbReference type="Proteomes" id="UP001239994"/>
    </source>
</evidence>